<dbReference type="EMBL" id="QKOE01000019">
    <property type="protein sequence ID" value="PZA14978.1"/>
    <property type="molecule type" value="Genomic_DNA"/>
</dbReference>
<dbReference type="OrthoDB" id="8527907at2"/>
<feature type="region of interest" description="Disordered" evidence="1">
    <location>
        <begin position="41"/>
        <end position="96"/>
    </location>
</feature>
<sequence>MRVGLVFTFAAGLTCTFSAFAQGVDADTRVDTLELIQTPPEANQRRVELRRALSAESGQDSERDRRKLSSEEREALHRDLRATMRNVNADHDGRRP</sequence>
<name>A0A323V491_9RHOO</name>
<dbReference type="AlphaFoldDB" id="A0A323V491"/>
<organism evidence="3 4">
    <name type="scientific">Parazoarcus communis SWub3 = DSM 12120</name>
    <dbReference type="NCBI Taxonomy" id="1121029"/>
    <lineage>
        <taxon>Bacteria</taxon>
        <taxon>Pseudomonadati</taxon>
        <taxon>Pseudomonadota</taxon>
        <taxon>Betaproteobacteria</taxon>
        <taxon>Rhodocyclales</taxon>
        <taxon>Zoogloeaceae</taxon>
        <taxon>Parazoarcus</taxon>
    </lineage>
</organism>
<proteinExistence type="predicted"/>
<feature type="chain" id="PRO_5016444281" evidence="2">
    <location>
        <begin position="22"/>
        <end position="96"/>
    </location>
</feature>
<keyword evidence="4" id="KW-1185">Reference proteome</keyword>
<evidence type="ECO:0000256" key="2">
    <source>
        <dbReference type="SAM" id="SignalP"/>
    </source>
</evidence>
<comment type="caution">
    <text evidence="3">The sequence shown here is derived from an EMBL/GenBank/DDBJ whole genome shotgun (WGS) entry which is preliminary data.</text>
</comment>
<reference evidence="3 4" key="1">
    <citation type="submission" date="2018-06" db="EMBL/GenBank/DDBJ databases">
        <title>Azoarcus communis strain SWub3 genome.</title>
        <authorList>
            <person name="Zorraquino Salvo V."/>
            <person name="Toubiana D."/>
            <person name="Blumwald E."/>
        </authorList>
    </citation>
    <scope>NUCLEOTIDE SEQUENCE [LARGE SCALE GENOMIC DNA]</scope>
    <source>
        <strain evidence="3 4">SWub3</strain>
    </source>
</reference>
<evidence type="ECO:0000256" key="1">
    <source>
        <dbReference type="SAM" id="MobiDB-lite"/>
    </source>
</evidence>
<feature type="compositionally biased region" description="Basic and acidic residues" evidence="1">
    <location>
        <begin position="43"/>
        <end position="53"/>
    </location>
</feature>
<gene>
    <name evidence="3" type="ORF">DNK49_19250</name>
</gene>
<keyword evidence="2" id="KW-0732">Signal</keyword>
<evidence type="ECO:0000313" key="4">
    <source>
        <dbReference type="Proteomes" id="UP000248259"/>
    </source>
</evidence>
<accession>A0A323V491</accession>
<evidence type="ECO:0000313" key="3">
    <source>
        <dbReference type="EMBL" id="PZA14978.1"/>
    </source>
</evidence>
<feature type="compositionally biased region" description="Basic and acidic residues" evidence="1">
    <location>
        <begin position="60"/>
        <end position="96"/>
    </location>
</feature>
<dbReference type="RefSeq" id="WP_110528486.1">
    <property type="nucleotide sequence ID" value="NZ_QKOE01000019.1"/>
</dbReference>
<protein>
    <submittedName>
        <fullName evidence="3">Uncharacterized protein</fullName>
    </submittedName>
</protein>
<feature type="signal peptide" evidence="2">
    <location>
        <begin position="1"/>
        <end position="21"/>
    </location>
</feature>
<dbReference type="Proteomes" id="UP000248259">
    <property type="component" value="Unassembled WGS sequence"/>
</dbReference>